<dbReference type="InterPro" id="IPR036291">
    <property type="entry name" value="NAD(P)-bd_dom_sf"/>
</dbReference>
<protein>
    <submittedName>
        <fullName evidence="4">Oxidoreductase</fullName>
    </submittedName>
</protein>
<dbReference type="Pfam" id="PF00106">
    <property type="entry name" value="adh_short"/>
    <property type="match status" value="1"/>
</dbReference>
<name>A0A1D8URC0_9PROT</name>
<dbReference type="InterPro" id="IPR002347">
    <property type="entry name" value="SDR_fam"/>
</dbReference>
<dbReference type="PANTHER" id="PTHR43115:SF4">
    <property type="entry name" value="DEHYDROGENASE_REDUCTASE SDR FAMILY MEMBER 11"/>
    <property type="match status" value="1"/>
</dbReference>
<dbReference type="KEGG" id="kba:A0U89_01675"/>
<evidence type="ECO:0000313" key="5">
    <source>
        <dbReference type="Proteomes" id="UP000179145"/>
    </source>
</evidence>
<keyword evidence="2" id="KW-0560">Oxidoreductase</keyword>
<dbReference type="STRING" id="153496.A0U89_01675"/>
<dbReference type="Gene3D" id="3.40.50.720">
    <property type="entry name" value="NAD(P)-binding Rossmann-like Domain"/>
    <property type="match status" value="1"/>
</dbReference>
<reference evidence="4 5" key="1">
    <citation type="journal article" date="2016" name="Microb. Cell Fact.">
        <title>Dissection of exopolysaccharide biosynthesis in Kozakia baliensis.</title>
        <authorList>
            <person name="Brandt J.U."/>
            <person name="Jakob F."/>
            <person name="Behr J."/>
            <person name="Geissler A.J."/>
            <person name="Vogel R.F."/>
        </authorList>
    </citation>
    <scope>NUCLEOTIDE SEQUENCE [LARGE SCALE GENOMIC DNA]</scope>
    <source>
        <strain evidence="4 5">DSM 14400</strain>
    </source>
</reference>
<dbReference type="OrthoDB" id="9810734at2"/>
<sequence>MSDFPYRTALVTGASSGIGASIVARLRESGLEVHAIARDAGRLAELAEKTGCISHAISVEDYDALARLTQEIPFDVLVNNAGQSRSGNIAKTTREDIDSLVDVNLRAVLQLTHLIVPGMVERDRGHIVDISSIAGHYAFAGGNTVYHATKAGVHSLSQQLRCDLYGSHIRVTEISPARVETEVFGRLIGNMEEAKRRFFDEYDSLLPIDIANSVAFAVTAPQRMNVSFMEVLPTTQVVGGLNFAKRTTPKE</sequence>
<dbReference type="Proteomes" id="UP000179145">
    <property type="component" value="Chromosome"/>
</dbReference>
<evidence type="ECO:0000256" key="1">
    <source>
        <dbReference type="ARBA" id="ARBA00006484"/>
    </source>
</evidence>
<dbReference type="EMBL" id="CP014674">
    <property type="protein sequence ID" value="AOX16057.1"/>
    <property type="molecule type" value="Genomic_DNA"/>
</dbReference>
<proteinExistence type="inferred from homology"/>
<gene>
    <name evidence="4" type="ORF">A0U89_01675</name>
</gene>
<dbReference type="SUPFAM" id="SSF51735">
    <property type="entry name" value="NAD(P)-binding Rossmann-fold domains"/>
    <property type="match status" value="1"/>
</dbReference>
<accession>A0A1D8URC0</accession>
<evidence type="ECO:0000256" key="2">
    <source>
        <dbReference type="ARBA" id="ARBA00023002"/>
    </source>
</evidence>
<dbReference type="PRINTS" id="PR00081">
    <property type="entry name" value="GDHRDH"/>
</dbReference>
<dbReference type="PRINTS" id="PR00080">
    <property type="entry name" value="SDRFAMILY"/>
</dbReference>
<comment type="similarity">
    <text evidence="1 3">Belongs to the short-chain dehydrogenases/reductases (SDR) family.</text>
</comment>
<dbReference type="AlphaFoldDB" id="A0A1D8URC0"/>
<dbReference type="GO" id="GO:0016491">
    <property type="term" value="F:oxidoreductase activity"/>
    <property type="evidence" value="ECO:0007669"/>
    <property type="project" value="UniProtKB-KW"/>
</dbReference>
<organism evidence="4 5">
    <name type="scientific">Kozakia baliensis</name>
    <dbReference type="NCBI Taxonomy" id="153496"/>
    <lineage>
        <taxon>Bacteria</taxon>
        <taxon>Pseudomonadati</taxon>
        <taxon>Pseudomonadota</taxon>
        <taxon>Alphaproteobacteria</taxon>
        <taxon>Acetobacterales</taxon>
        <taxon>Acetobacteraceae</taxon>
        <taxon>Kozakia</taxon>
    </lineage>
</organism>
<dbReference type="RefSeq" id="WP_070401887.1">
    <property type="nucleotide sequence ID" value="NZ_BJVW01000015.1"/>
</dbReference>
<evidence type="ECO:0000256" key="3">
    <source>
        <dbReference type="RuleBase" id="RU000363"/>
    </source>
</evidence>
<evidence type="ECO:0000313" key="4">
    <source>
        <dbReference type="EMBL" id="AOX16057.1"/>
    </source>
</evidence>
<keyword evidence="5" id="KW-1185">Reference proteome</keyword>
<dbReference type="PANTHER" id="PTHR43115">
    <property type="entry name" value="DEHYDROGENASE/REDUCTASE SDR FAMILY MEMBER 11"/>
    <property type="match status" value="1"/>
</dbReference>